<dbReference type="PANTHER" id="PTHR32294:SF0">
    <property type="entry name" value="DNA POLYMERASE III SUBUNIT ALPHA"/>
    <property type="match status" value="1"/>
</dbReference>
<dbReference type="SUPFAM" id="SSF89550">
    <property type="entry name" value="PHP domain-like"/>
    <property type="match status" value="1"/>
</dbReference>
<dbReference type="Gene3D" id="1.10.10.1600">
    <property type="entry name" value="Bacterial DNA polymerase III alpha subunit, thumb domain"/>
    <property type="match status" value="1"/>
</dbReference>
<dbReference type="InterPro" id="IPR004013">
    <property type="entry name" value="PHP_dom"/>
</dbReference>
<evidence type="ECO:0000256" key="6">
    <source>
        <dbReference type="ARBA" id="ARBA00022932"/>
    </source>
</evidence>
<accession>A0ABX5VA33</accession>
<feature type="domain" description="Polymerase/histidinol phosphatase N-terminal" evidence="8">
    <location>
        <begin position="2"/>
        <end position="69"/>
    </location>
</feature>
<evidence type="ECO:0000313" key="10">
    <source>
        <dbReference type="Proteomes" id="UP000306825"/>
    </source>
</evidence>
<dbReference type="NCBIfam" id="TIGR00594">
    <property type="entry name" value="polc"/>
    <property type="match status" value="1"/>
</dbReference>
<dbReference type="Proteomes" id="UP000306825">
    <property type="component" value="Chromosome"/>
</dbReference>
<dbReference type="Pfam" id="PF14579">
    <property type="entry name" value="HHH_6"/>
    <property type="match status" value="1"/>
</dbReference>
<evidence type="ECO:0000259" key="8">
    <source>
        <dbReference type="SMART" id="SM00481"/>
    </source>
</evidence>
<dbReference type="InterPro" id="IPR041931">
    <property type="entry name" value="DNA_pol3_alpha_thumb_dom"/>
</dbReference>
<evidence type="ECO:0000256" key="4">
    <source>
        <dbReference type="ARBA" id="ARBA00022695"/>
    </source>
</evidence>
<dbReference type="Pfam" id="PF17657">
    <property type="entry name" value="DNA_pol3_finger"/>
    <property type="match status" value="1"/>
</dbReference>
<dbReference type="EC" id="2.7.7.7" evidence="1"/>
<reference evidence="9 10" key="1">
    <citation type="submission" date="2019-05" db="EMBL/GenBank/DDBJ databases">
        <title>A comparative analysis of the Nautiliaceae.</title>
        <authorList>
            <person name="Grosche A."/>
            <person name="Smedile F."/>
            <person name="Vetriani C."/>
        </authorList>
    </citation>
    <scope>NUCLEOTIDE SEQUENCE [LARGE SCALE GENOMIC DNA]</scope>
    <source>
        <strain evidence="9 10">TB-2</strain>
    </source>
</reference>
<dbReference type="Gene3D" id="1.10.150.870">
    <property type="match status" value="1"/>
</dbReference>
<name>A0ABX5VA33_9BACT</name>
<dbReference type="GO" id="GO:0003887">
    <property type="term" value="F:DNA-directed DNA polymerase activity"/>
    <property type="evidence" value="ECO:0007669"/>
    <property type="project" value="UniProtKB-EC"/>
</dbReference>
<dbReference type="InterPro" id="IPR029460">
    <property type="entry name" value="DNAPol_HHH"/>
</dbReference>
<evidence type="ECO:0000256" key="7">
    <source>
        <dbReference type="ARBA" id="ARBA00049244"/>
    </source>
</evidence>
<dbReference type="Pfam" id="PF02811">
    <property type="entry name" value="PHP"/>
    <property type="match status" value="1"/>
</dbReference>
<dbReference type="InterPro" id="IPR003141">
    <property type="entry name" value="Pol/His_phosphatase_N"/>
</dbReference>
<proteinExistence type="predicted"/>
<dbReference type="InterPro" id="IPR004805">
    <property type="entry name" value="DnaE2/DnaE/PolC"/>
</dbReference>
<dbReference type="EMBL" id="CP040463">
    <property type="protein sequence ID" value="QCT94237.1"/>
    <property type="molecule type" value="Genomic_DNA"/>
</dbReference>
<dbReference type="InterPro" id="IPR016195">
    <property type="entry name" value="Pol/histidinol_Pase-like"/>
</dbReference>
<keyword evidence="4 9" id="KW-0548">Nucleotidyltransferase</keyword>
<gene>
    <name evidence="9" type="primary">dnaE</name>
    <name evidence="9" type="ORF">FE773_03300</name>
</gene>
<comment type="catalytic activity">
    <reaction evidence="7">
        <text>DNA(n) + a 2'-deoxyribonucleoside 5'-triphosphate = DNA(n+1) + diphosphate</text>
        <dbReference type="Rhea" id="RHEA:22508"/>
        <dbReference type="Rhea" id="RHEA-COMP:17339"/>
        <dbReference type="Rhea" id="RHEA-COMP:17340"/>
        <dbReference type="ChEBI" id="CHEBI:33019"/>
        <dbReference type="ChEBI" id="CHEBI:61560"/>
        <dbReference type="ChEBI" id="CHEBI:173112"/>
        <dbReference type="EC" id="2.7.7.7"/>
    </reaction>
</comment>
<evidence type="ECO:0000256" key="5">
    <source>
        <dbReference type="ARBA" id="ARBA00022705"/>
    </source>
</evidence>
<dbReference type="CDD" id="cd04485">
    <property type="entry name" value="DnaE_OBF"/>
    <property type="match status" value="1"/>
</dbReference>
<dbReference type="InterPro" id="IPR040982">
    <property type="entry name" value="DNA_pol3_finger"/>
</dbReference>
<dbReference type="NCBIfam" id="NF004226">
    <property type="entry name" value="PRK05673.1"/>
    <property type="match status" value="1"/>
</dbReference>
<dbReference type="InterPro" id="IPR011708">
    <property type="entry name" value="DNA_pol3_alpha_NTPase_dom"/>
</dbReference>
<organism evidence="9 10">
    <name type="scientific">Caminibacter mediatlanticus TB-2</name>
    <dbReference type="NCBI Taxonomy" id="391592"/>
    <lineage>
        <taxon>Bacteria</taxon>
        <taxon>Pseudomonadati</taxon>
        <taxon>Campylobacterota</taxon>
        <taxon>Epsilonproteobacteria</taxon>
        <taxon>Nautiliales</taxon>
        <taxon>Nautiliaceae</taxon>
        <taxon>Caminibacter</taxon>
    </lineage>
</organism>
<dbReference type="Pfam" id="PF07733">
    <property type="entry name" value="DNA_pol3_alpha"/>
    <property type="match status" value="1"/>
</dbReference>
<sequence>MIPFHIHSDYSLLHSTIKIKDLIKKASSLGFKHIGITEINNMFSAIEFYETCKNNNINPIIGIEALIKRDNNLSKIILIAKDYNGYKTLMYLNSISYLYHMKGDKPILPYEELVKNQDSLIVILPMLESEIGFHLNILNEKNILKGAKGYQEAINIANIYKNDFKNLFLEIRRDKKEENLIENDLITLSKETNIPLIASTNIFYLSKEDYIYKDALECIESNKQFDDVHRKYDIGEFYLKSKEEYEELFKDLPEALENNKILEEINLEIPLGNPTPPTFKFTKEYAKKEGLEIDSDVEYFEYKCYEGLKKRLKKIPKELHEEYKKRLEYEIDIIKKMKFPGYMLIVWDFINYAKDPSRHIRGDGNKIPVGPGRGSAAGSLVAYVLEITNIDPIKYGLLFERFLNPERVSMPDIDVDFCQERREEVIEYVQHKYGKENVAQVVTFGSLLAKGVLRDIARIFGIEYSTADKFVKLIPDKLGITLKEAKELEPKIQEIVNEEPLYERLYSFGEALEGLKRNTGKHAAGVVISDTKLWNKSPLYKQDENDDFHTTQYSLNYLEPVDLIKFDFLGLKTLTVIDKAIKNIKQNQNKDIDIDDLSLDDEKVFKLIQSGKTLGLFQIESDGMQDLAKRLKPENFEDIIAMLALYRPGPMDAGMLDDYIERKHGRKEISYFFDEFEEVLKPILKPTYGVIVYQEQVMQIVQAIGGFSLGEADIIRRAMGKKKADLMAKYVEEFATRAAKRGFSYENAKSLFNLIEKFAGYGFNKSHSAAYAMITYQTAFLKTYYPTEFFASLLSYEADNTEKIAKYIDEAKSMQIEVLPPDVNKSNYEFTPVKNKILFGLSAIKGVGSKAIESIVTNRPFSDLEDFILKIDTSKVNKKVLEQLIKSGAMDSFGYSRKTLLQNLENMLEFKKRIEDRKNAINHKNSLFADIVEENEVEEKLEINITDEFDTKTLLDGEYETLGFYVSAHPLDPYKEEIQKIKYNLSSEIEEIIGKEALFIGKVESMKVRISKKGNKFAIVSIMDYHGKFDVMVFERDLNILNEMDKDKPIAIKAYVDKVGEFLRITCKKIMPLNEAANEKAATKEEVCLIEFNLSENYEEELIEIYNKLTKNPGNKKAILHLKTPFGYSFKVTTNIKTSIN</sequence>
<keyword evidence="10" id="KW-1185">Reference proteome</keyword>
<dbReference type="SMART" id="SM00481">
    <property type="entry name" value="POLIIIAc"/>
    <property type="match status" value="1"/>
</dbReference>
<keyword evidence="5" id="KW-0235">DNA replication</keyword>
<keyword evidence="6" id="KW-0239">DNA-directed DNA polymerase</keyword>
<dbReference type="Gene3D" id="3.20.20.140">
    <property type="entry name" value="Metal-dependent hydrolases"/>
    <property type="match status" value="1"/>
</dbReference>
<evidence type="ECO:0000313" key="9">
    <source>
        <dbReference type="EMBL" id="QCT94237.1"/>
    </source>
</evidence>
<keyword evidence="3 9" id="KW-0808">Transferase</keyword>
<evidence type="ECO:0000256" key="2">
    <source>
        <dbReference type="ARBA" id="ARBA00019114"/>
    </source>
</evidence>
<protein>
    <recommendedName>
        <fullName evidence="2">DNA polymerase III subunit alpha</fullName>
        <ecNumber evidence="1">2.7.7.7</ecNumber>
    </recommendedName>
</protein>
<dbReference type="PANTHER" id="PTHR32294">
    <property type="entry name" value="DNA POLYMERASE III SUBUNIT ALPHA"/>
    <property type="match status" value="1"/>
</dbReference>
<evidence type="ECO:0000256" key="3">
    <source>
        <dbReference type="ARBA" id="ARBA00022679"/>
    </source>
</evidence>
<evidence type="ECO:0000256" key="1">
    <source>
        <dbReference type="ARBA" id="ARBA00012417"/>
    </source>
</evidence>